<evidence type="ECO:0000256" key="1">
    <source>
        <dbReference type="SAM" id="MobiDB-lite"/>
    </source>
</evidence>
<comment type="caution">
    <text evidence="2">The sequence shown here is derived from an EMBL/GenBank/DDBJ whole genome shotgun (WGS) entry which is preliminary data.</text>
</comment>
<dbReference type="EMBL" id="CAJSTJ010000175">
    <property type="protein sequence ID" value="CAG7565166.1"/>
    <property type="molecule type" value="Genomic_DNA"/>
</dbReference>
<protein>
    <submittedName>
        <fullName evidence="2">Uncharacterized protein</fullName>
    </submittedName>
</protein>
<evidence type="ECO:0000313" key="2">
    <source>
        <dbReference type="EMBL" id="CAG7565166.1"/>
    </source>
</evidence>
<evidence type="ECO:0000313" key="3">
    <source>
        <dbReference type="Proteomes" id="UP000693738"/>
    </source>
</evidence>
<reference evidence="2" key="1">
    <citation type="submission" date="2021-05" db="EMBL/GenBank/DDBJ databases">
        <authorList>
            <person name="Khan N."/>
        </authorList>
    </citation>
    <scope>NUCLEOTIDE SEQUENCE</scope>
</reference>
<sequence>MSECQVATGRGHSIEFTNIVESTWLRDLGAGTHNSLEPGSPQGIGCTDGRNNSEIYITPTVGAPARGVHRSWQQQELAGRVTARRLSVLRAAGGSLGW</sequence>
<feature type="region of interest" description="Disordered" evidence="1">
    <location>
        <begin position="31"/>
        <end position="51"/>
    </location>
</feature>
<dbReference type="AlphaFoldDB" id="A0A8J2IUQ6"/>
<organism evidence="2 3">
    <name type="scientific">Fusarium equiseti</name>
    <name type="common">Fusarium scirpi</name>
    <dbReference type="NCBI Taxonomy" id="61235"/>
    <lineage>
        <taxon>Eukaryota</taxon>
        <taxon>Fungi</taxon>
        <taxon>Dikarya</taxon>
        <taxon>Ascomycota</taxon>
        <taxon>Pezizomycotina</taxon>
        <taxon>Sordariomycetes</taxon>
        <taxon>Hypocreomycetidae</taxon>
        <taxon>Hypocreales</taxon>
        <taxon>Nectriaceae</taxon>
        <taxon>Fusarium</taxon>
        <taxon>Fusarium incarnatum-equiseti species complex</taxon>
    </lineage>
</organism>
<gene>
    <name evidence="2" type="ORF">FEQUK3_LOCUS10897</name>
</gene>
<name>A0A8J2IUQ6_FUSEQ</name>
<accession>A0A8J2IUQ6</accession>
<dbReference type="Proteomes" id="UP000693738">
    <property type="component" value="Unassembled WGS sequence"/>
</dbReference>
<proteinExistence type="predicted"/>